<dbReference type="Proteomes" id="UP001521785">
    <property type="component" value="Unassembled WGS sequence"/>
</dbReference>
<gene>
    <name evidence="3" type="ORF">SLS60_005746</name>
</gene>
<evidence type="ECO:0000259" key="2">
    <source>
        <dbReference type="PROSITE" id="PS51762"/>
    </source>
</evidence>
<evidence type="ECO:0000256" key="1">
    <source>
        <dbReference type="SAM" id="MobiDB-lite"/>
    </source>
</evidence>
<dbReference type="InterPro" id="IPR013320">
    <property type="entry name" value="ConA-like_dom_sf"/>
</dbReference>
<feature type="region of interest" description="Disordered" evidence="1">
    <location>
        <begin position="320"/>
        <end position="340"/>
    </location>
</feature>
<feature type="region of interest" description="Disordered" evidence="1">
    <location>
        <begin position="35"/>
        <end position="57"/>
    </location>
</feature>
<evidence type="ECO:0000313" key="4">
    <source>
        <dbReference type="Proteomes" id="UP001521785"/>
    </source>
</evidence>
<protein>
    <recommendedName>
        <fullName evidence="2">GH16 domain-containing protein</fullName>
    </recommendedName>
</protein>
<dbReference type="InterPro" id="IPR000757">
    <property type="entry name" value="Beta-glucanase-like"/>
</dbReference>
<dbReference type="CDD" id="cd00413">
    <property type="entry name" value="Glyco_hydrolase_16"/>
    <property type="match status" value="1"/>
</dbReference>
<organism evidence="3 4">
    <name type="scientific">Paraconiothyrium brasiliense</name>
    <dbReference type="NCBI Taxonomy" id="300254"/>
    <lineage>
        <taxon>Eukaryota</taxon>
        <taxon>Fungi</taxon>
        <taxon>Dikarya</taxon>
        <taxon>Ascomycota</taxon>
        <taxon>Pezizomycotina</taxon>
        <taxon>Dothideomycetes</taxon>
        <taxon>Pleosporomycetidae</taxon>
        <taxon>Pleosporales</taxon>
        <taxon>Massarineae</taxon>
        <taxon>Didymosphaeriaceae</taxon>
        <taxon>Paraconiothyrium</taxon>
    </lineage>
</organism>
<dbReference type="Gene3D" id="2.60.120.200">
    <property type="match status" value="1"/>
</dbReference>
<reference evidence="3 4" key="1">
    <citation type="submission" date="2024-02" db="EMBL/GenBank/DDBJ databases">
        <title>De novo assembly and annotation of 12 fungi associated with fruit tree decline syndrome in Ontario, Canada.</title>
        <authorList>
            <person name="Sulman M."/>
            <person name="Ellouze W."/>
            <person name="Ilyukhin E."/>
        </authorList>
    </citation>
    <scope>NUCLEOTIDE SEQUENCE [LARGE SCALE GENOMIC DNA]</scope>
    <source>
        <strain evidence="3 4">M42-189</strain>
    </source>
</reference>
<dbReference type="Pfam" id="PF00722">
    <property type="entry name" value="Glyco_hydro_16"/>
    <property type="match status" value="1"/>
</dbReference>
<sequence length="363" mass="39096">MKVLDYALSALAAATDVAQHPRHHAAVSYPTRGLDSAPVPHGPRAPIQTPSPTTLASLPPVERHREIQIIRKPRDVVSNDQTPDASKPMLGLYSEDQVTTETTTFENGIDSSKWIVDTRGYGGSNDNPYLRQMDPKNVEVADGQLKLKVPGGQTYDPKSTTGLSSAQIMSTKKISVGSLEMTVKMSTEAGTCQCGFLYGSDNNEVDLEYLTRTNVSWAVVQGMSRSIPIQQVNLNVTTDQTDDFHTYKLVRTESKAYFLIDGQVVNTFDKNIPTEPVQVMLAHWTDANPGWTGGPPAKDAVMTVKKVVMEYVGATETFTTSTSVPSATGSSPSESAKGAASRGYGSKAGPLLAVAALCFYFAL</sequence>
<feature type="compositionally biased region" description="Polar residues" evidence="1">
    <location>
        <begin position="320"/>
        <end position="334"/>
    </location>
</feature>
<keyword evidence="4" id="KW-1185">Reference proteome</keyword>
<proteinExistence type="predicted"/>
<dbReference type="SUPFAM" id="SSF49899">
    <property type="entry name" value="Concanavalin A-like lectins/glucanases"/>
    <property type="match status" value="1"/>
</dbReference>
<dbReference type="PROSITE" id="PS51762">
    <property type="entry name" value="GH16_2"/>
    <property type="match status" value="1"/>
</dbReference>
<evidence type="ECO:0000313" key="3">
    <source>
        <dbReference type="EMBL" id="KAL1602331.1"/>
    </source>
</evidence>
<comment type="caution">
    <text evidence="3">The sequence shown here is derived from an EMBL/GenBank/DDBJ whole genome shotgun (WGS) entry which is preliminary data.</text>
</comment>
<name>A0ABR3RD13_9PLEO</name>
<dbReference type="PANTHER" id="PTHR38121:SF2">
    <property type="entry name" value="ACYLTRANSFERASE 3 DOMAIN-CONTAINING PROTEIN"/>
    <property type="match status" value="1"/>
</dbReference>
<dbReference type="PANTHER" id="PTHR38121">
    <property type="entry name" value="GH16 DOMAIN-CONTAINING PROTEIN"/>
    <property type="match status" value="1"/>
</dbReference>
<dbReference type="EMBL" id="JAKJXO020000007">
    <property type="protein sequence ID" value="KAL1602331.1"/>
    <property type="molecule type" value="Genomic_DNA"/>
</dbReference>
<accession>A0ABR3RD13</accession>
<feature type="domain" description="GH16" evidence="2">
    <location>
        <begin position="75"/>
        <end position="315"/>
    </location>
</feature>